<reference evidence="2" key="1">
    <citation type="submission" date="2023-03" db="EMBL/GenBank/DDBJ databases">
        <title>Massive genome expansion in bonnet fungi (Mycena s.s.) driven by repeated elements and novel gene families across ecological guilds.</title>
        <authorList>
            <consortium name="Lawrence Berkeley National Laboratory"/>
            <person name="Harder C.B."/>
            <person name="Miyauchi S."/>
            <person name="Viragh M."/>
            <person name="Kuo A."/>
            <person name="Thoen E."/>
            <person name="Andreopoulos B."/>
            <person name="Lu D."/>
            <person name="Skrede I."/>
            <person name="Drula E."/>
            <person name="Henrissat B."/>
            <person name="Morin E."/>
            <person name="Kohler A."/>
            <person name="Barry K."/>
            <person name="LaButti K."/>
            <person name="Morin E."/>
            <person name="Salamov A."/>
            <person name="Lipzen A."/>
            <person name="Mereny Z."/>
            <person name="Hegedus B."/>
            <person name="Baldrian P."/>
            <person name="Stursova M."/>
            <person name="Weitz H."/>
            <person name="Taylor A."/>
            <person name="Grigoriev I.V."/>
            <person name="Nagy L.G."/>
            <person name="Martin F."/>
            <person name="Kauserud H."/>
        </authorList>
    </citation>
    <scope>NUCLEOTIDE SEQUENCE</scope>
    <source>
        <strain evidence="2">CBHHK182m</strain>
    </source>
</reference>
<evidence type="ECO:0000256" key="1">
    <source>
        <dbReference type="SAM" id="MobiDB-lite"/>
    </source>
</evidence>
<proteinExistence type="predicted"/>
<evidence type="ECO:0000313" key="3">
    <source>
        <dbReference type="Proteomes" id="UP001215598"/>
    </source>
</evidence>
<sequence>PALASLLSSSTSACSWFSTLLGVSTWSRVGSGRVVLRRMGRTMAWYKNKLTRLDPSPKLSLRGEETFDVFKANGGQGCRRRAVRTSARSSRTRSQTKESGKKGRKAMSQLPWGVNGANTNVDSADD</sequence>
<feature type="non-terminal residue" evidence="2">
    <location>
        <position position="126"/>
    </location>
</feature>
<feature type="region of interest" description="Disordered" evidence="1">
    <location>
        <begin position="78"/>
        <end position="126"/>
    </location>
</feature>
<protein>
    <submittedName>
        <fullName evidence="2">Uncharacterized protein</fullName>
    </submittedName>
</protein>
<organism evidence="2 3">
    <name type="scientific">Mycena metata</name>
    <dbReference type="NCBI Taxonomy" id="1033252"/>
    <lineage>
        <taxon>Eukaryota</taxon>
        <taxon>Fungi</taxon>
        <taxon>Dikarya</taxon>
        <taxon>Basidiomycota</taxon>
        <taxon>Agaricomycotina</taxon>
        <taxon>Agaricomycetes</taxon>
        <taxon>Agaricomycetidae</taxon>
        <taxon>Agaricales</taxon>
        <taxon>Marasmiineae</taxon>
        <taxon>Mycenaceae</taxon>
        <taxon>Mycena</taxon>
    </lineage>
</organism>
<dbReference type="Proteomes" id="UP001215598">
    <property type="component" value="Unassembled WGS sequence"/>
</dbReference>
<feature type="compositionally biased region" description="Low complexity" evidence="1">
    <location>
        <begin position="84"/>
        <end position="93"/>
    </location>
</feature>
<dbReference type="AlphaFoldDB" id="A0AAD7H8R7"/>
<name>A0AAD7H8R7_9AGAR</name>
<feature type="compositionally biased region" description="Polar residues" evidence="1">
    <location>
        <begin position="116"/>
        <end position="126"/>
    </location>
</feature>
<comment type="caution">
    <text evidence="2">The sequence shown here is derived from an EMBL/GenBank/DDBJ whole genome shotgun (WGS) entry which is preliminary data.</text>
</comment>
<gene>
    <name evidence="2" type="ORF">B0H16DRAFT_1617800</name>
</gene>
<dbReference type="EMBL" id="JARKIB010000320">
    <property type="protein sequence ID" value="KAJ7714722.1"/>
    <property type="molecule type" value="Genomic_DNA"/>
</dbReference>
<evidence type="ECO:0000313" key="2">
    <source>
        <dbReference type="EMBL" id="KAJ7714722.1"/>
    </source>
</evidence>
<accession>A0AAD7H8R7</accession>
<keyword evidence="3" id="KW-1185">Reference proteome</keyword>